<gene>
    <name evidence="10" type="primary">ugpA_1</name>
    <name evidence="9" type="ORF">LS41612_17095</name>
    <name evidence="10" type="ORF">NCTC10338_01269</name>
</gene>
<dbReference type="SUPFAM" id="SSF160964">
    <property type="entry name" value="MalF N-terminal region-like"/>
    <property type="match status" value="1"/>
</dbReference>
<dbReference type="InterPro" id="IPR000515">
    <property type="entry name" value="MetI-like"/>
</dbReference>
<sequence>MAKPISIKNGKDNLWSLALLLPILIPLIIFWIYPMIKTFHISFTNWDYISPTYDYVMLENYKNIMGDSFFVKVLMNTLVFTVFTVLPPILIGLLVAIPLSKIKAFRTFFVASAFSSWITPTVVVSMVWVSIFDTDSGIVNAILKELGAEPVKWLGGQTTAMAVVIIVTIWQYLGLGILLLTSAMAKLDPEVEKANDLDGGKGLRKLIKITLPAISPILVFLFIFYTLNSLKAYDQIYILTQGGPSGATSTILYYFYVLAFEWYETGSASALAIIFLLLCLLISAINFFLSKYLFKK</sequence>
<dbReference type="InterPro" id="IPR051393">
    <property type="entry name" value="ABC_transporter_permease"/>
</dbReference>
<evidence type="ECO:0000256" key="1">
    <source>
        <dbReference type="ARBA" id="ARBA00004651"/>
    </source>
</evidence>
<dbReference type="GeneID" id="48277919"/>
<reference evidence="10 12" key="2">
    <citation type="submission" date="2018-06" db="EMBL/GenBank/DDBJ databases">
        <authorList>
            <consortium name="Pathogen Informatics"/>
            <person name="Doyle S."/>
        </authorList>
    </citation>
    <scope>NUCLEOTIDE SEQUENCE [LARGE SCALE GENOMIC DNA]</scope>
    <source>
        <strain evidence="10 12">NCTC10338</strain>
    </source>
</reference>
<keyword evidence="3" id="KW-1003">Cell membrane</keyword>
<dbReference type="EMBL" id="CP019980">
    <property type="protein sequence ID" value="AVK97874.1"/>
    <property type="molecule type" value="Genomic_DNA"/>
</dbReference>
<comment type="similarity">
    <text evidence="7">Belongs to the binding-protein-dependent transport system permease family.</text>
</comment>
<feature type="transmembrane region" description="Helical" evidence="7">
    <location>
        <begin position="206"/>
        <end position="227"/>
    </location>
</feature>
<reference evidence="9 11" key="1">
    <citation type="submission" date="2017-03" db="EMBL/GenBank/DDBJ databases">
        <title>The whole genome sequencing and assembly of Lysinibacillus sphaericus DSM 28T strain.</title>
        <authorList>
            <person name="Lee Y.-J."/>
            <person name="Yi H."/>
            <person name="Bahn Y.-S."/>
            <person name="Kim J.F."/>
            <person name="Lee D.-W."/>
        </authorList>
    </citation>
    <scope>NUCLEOTIDE SEQUENCE [LARGE SCALE GENOMIC DNA]</scope>
    <source>
        <strain evidence="9 11">DSM 28</strain>
    </source>
</reference>
<feature type="transmembrane region" description="Helical" evidence="7">
    <location>
        <begin position="12"/>
        <end position="33"/>
    </location>
</feature>
<feature type="transmembrane region" description="Helical" evidence="7">
    <location>
        <begin position="108"/>
        <end position="131"/>
    </location>
</feature>
<evidence type="ECO:0000259" key="8">
    <source>
        <dbReference type="PROSITE" id="PS50928"/>
    </source>
</evidence>
<evidence type="ECO:0000256" key="6">
    <source>
        <dbReference type="ARBA" id="ARBA00023136"/>
    </source>
</evidence>
<dbReference type="CDD" id="cd06261">
    <property type="entry name" value="TM_PBP2"/>
    <property type="match status" value="1"/>
</dbReference>
<feature type="transmembrane region" description="Helical" evidence="7">
    <location>
        <begin position="268"/>
        <end position="289"/>
    </location>
</feature>
<dbReference type="PANTHER" id="PTHR30193:SF37">
    <property type="entry name" value="INNER MEMBRANE ABC TRANSPORTER PERMEASE PROTEIN YCJO"/>
    <property type="match status" value="1"/>
</dbReference>
<dbReference type="AlphaFoldDB" id="A0A2S0K3N2"/>
<dbReference type="PROSITE" id="PS50928">
    <property type="entry name" value="ABC_TM1"/>
    <property type="match status" value="1"/>
</dbReference>
<dbReference type="InterPro" id="IPR035906">
    <property type="entry name" value="MetI-like_sf"/>
</dbReference>
<evidence type="ECO:0000313" key="10">
    <source>
        <dbReference type="EMBL" id="SUV16193.1"/>
    </source>
</evidence>
<comment type="subcellular location">
    <subcellularLocation>
        <location evidence="1 7">Cell membrane</location>
        <topology evidence="1 7">Multi-pass membrane protein</topology>
    </subcellularLocation>
</comment>
<dbReference type="GO" id="GO:0005886">
    <property type="term" value="C:plasma membrane"/>
    <property type="evidence" value="ECO:0007669"/>
    <property type="project" value="UniProtKB-SubCell"/>
</dbReference>
<evidence type="ECO:0000256" key="3">
    <source>
        <dbReference type="ARBA" id="ARBA00022475"/>
    </source>
</evidence>
<dbReference type="Pfam" id="PF00528">
    <property type="entry name" value="BPD_transp_1"/>
    <property type="match status" value="1"/>
</dbReference>
<evidence type="ECO:0000313" key="11">
    <source>
        <dbReference type="Proteomes" id="UP000238825"/>
    </source>
</evidence>
<feature type="transmembrane region" description="Helical" evidence="7">
    <location>
        <begin position="73"/>
        <end position="96"/>
    </location>
</feature>
<dbReference type="PANTHER" id="PTHR30193">
    <property type="entry name" value="ABC TRANSPORTER PERMEASE PROTEIN"/>
    <property type="match status" value="1"/>
</dbReference>
<keyword evidence="5 7" id="KW-1133">Transmembrane helix</keyword>
<evidence type="ECO:0000256" key="2">
    <source>
        <dbReference type="ARBA" id="ARBA00022448"/>
    </source>
</evidence>
<evidence type="ECO:0000256" key="7">
    <source>
        <dbReference type="RuleBase" id="RU363032"/>
    </source>
</evidence>
<evidence type="ECO:0000256" key="4">
    <source>
        <dbReference type="ARBA" id="ARBA00022692"/>
    </source>
</evidence>
<proteinExistence type="inferred from homology"/>
<feature type="transmembrane region" description="Helical" evidence="7">
    <location>
        <begin position="160"/>
        <end position="185"/>
    </location>
</feature>
<dbReference type="Proteomes" id="UP000255295">
    <property type="component" value="Unassembled WGS sequence"/>
</dbReference>
<dbReference type="SUPFAM" id="SSF161098">
    <property type="entry name" value="MetI-like"/>
    <property type="match status" value="1"/>
</dbReference>
<dbReference type="Gene3D" id="1.10.3720.10">
    <property type="entry name" value="MetI-like"/>
    <property type="match status" value="1"/>
</dbReference>
<dbReference type="RefSeq" id="WP_024361577.1">
    <property type="nucleotide sequence ID" value="NZ_BJNS01000011.1"/>
</dbReference>
<name>A0A2S0K3N2_LYSSH</name>
<keyword evidence="4 7" id="KW-0812">Transmembrane</keyword>
<dbReference type="Proteomes" id="UP000238825">
    <property type="component" value="Chromosome"/>
</dbReference>
<accession>A0A2S0K3N2</accession>
<keyword evidence="2 7" id="KW-0813">Transport</keyword>
<evidence type="ECO:0000313" key="9">
    <source>
        <dbReference type="EMBL" id="AVK97874.1"/>
    </source>
</evidence>
<organism evidence="9 11">
    <name type="scientific">Lysinibacillus sphaericus</name>
    <name type="common">Bacillus sphaericus</name>
    <dbReference type="NCBI Taxonomy" id="1421"/>
    <lineage>
        <taxon>Bacteria</taxon>
        <taxon>Bacillati</taxon>
        <taxon>Bacillota</taxon>
        <taxon>Bacilli</taxon>
        <taxon>Bacillales</taxon>
        <taxon>Bacillaceae</taxon>
        <taxon>Lysinibacillus</taxon>
    </lineage>
</organism>
<dbReference type="EMBL" id="UFSZ01000001">
    <property type="protein sequence ID" value="SUV16193.1"/>
    <property type="molecule type" value="Genomic_DNA"/>
</dbReference>
<dbReference type="GO" id="GO:0055085">
    <property type="term" value="P:transmembrane transport"/>
    <property type="evidence" value="ECO:0007669"/>
    <property type="project" value="InterPro"/>
</dbReference>
<protein>
    <submittedName>
        <fullName evidence="10">Binding-protein-dependent transport system inner membrane protein</fullName>
    </submittedName>
    <submittedName>
        <fullName evidence="9">Sugar ABC transporter permease</fullName>
    </submittedName>
</protein>
<feature type="domain" description="ABC transmembrane type-1" evidence="8">
    <location>
        <begin position="74"/>
        <end position="286"/>
    </location>
</feature>
<keyword evidence="6 7" id="KW-0472">Membrane</keyword>
<evidence type="ECO:0000256" key="5">
    <source>
        <dbReference type="ARBA" id="ARBA00022989"/>
    </source>
</evidence>
<evidence type="ECO:0000313" key="12">
    <source>
        <dbReference type="Proteomes" id="UP000255295"/>
    </source>
</evidence>